<keyword evidence="13" id="KW-1185">Reference proteome</keyword>
<dbReference type="Gene3D" id="1.20.1280.290">
    <property type="match status" value="2"/>
</dbReference>
<evidence type="ECO:0000256" key="2">
    <source>
        <dbReference type="ARBA" id="ARBA00007809"/>
    </source>
</evidence>
<keyword evidence="9 10" id="KW-0472">Membrane</keyword>
<dbReference type="GO" id="GO:0005886">
    <property type="term" value="C:plasma membrane"/>
    <property type="evidence" value="ECO:0007669"/>
    <property type="project" value="UniProtKB-SubCell"/>
</dbReference>
<keyword evidence="3 10" id="KW-0813">Transport</keyword>
<feature type="transmembrane region" description="Helical" evidence="10">
    <location>
        <begin position="166"/>
        <end position="188"/>
    </location>
</feature>
<keyword evidence="8 10" id="KW-1133">Transmembrane helix</keyword>
<evidence type="ECO:0000256" key="11">
    <source>
        <dbReference type="SAM" id="MobiDB-lite"/>
    </source>
</evidence>
<name>A0AAV2G445_9ROSI</name>
<evidence type="ECO:0000256" key="7">
    <source>
        <dbReference type="ARBA" id="ARBA00022737"/>
    </source>
</evidence>
<feature type="transmembrane region" description="Helical" evidence="10">
    <location>
        <begin position="108"/>
        <end position="129"/>
    </location>
</feature>
<feature type="transmembrane region" description="Helical" evidence="10">
    <location>
        <begin position="194"/>
        <end position="215"/>
    </location>
</feature>
<proteinExistence type="inferred from homology"/>
<dbReference type="InterPro" id="IPR004316">
    <property type="entry name" value="SWEET_rpt"/>
</dbReference>
<feature type="compositionally biased region" description="Acidic residues" evidence="11">
    <location>
        <begin position="236"/>
        <end position="247"/>
    </location>
</feature>
<feature type="transmembrane region" description="Helical" evidence="10">
    <location>
        <begin position="50"/>
        <end position="68"/>
    </location>
</feature>
<organism evidence="12 13">
    <name type="scientific">Linum trigynum</name>
    <dbReference type="NCBI Taxonomy" id="586398"/>
    <lineage>
        <taxon>Eukaryota</taxon>
        <taxon>Viridiplantae</taxon>
        <taxon>Streptophyta</taxon>
        <taxon>Embryophyta</taxon>
        <taxon>Tracheophyta</taxon>
        <taxon>Spermatophyta</taxon>
        <taxon>Magnoliopsida</taxon>
        <taxon>eudicotyledons</taxon>
        <taxon>Gunneridae</taxon>
        <taxon>Pentapetalae</taxon>
        <taxon>rosids</taxon>
        <taxon>fabids</taxon>
        <taxon>Malpighiales</taxon>
        <taxon>Linaceae</taxon>
        <taxon>Linum</taxon>
    </lineage>
</organism>
<dbReference type="PANTHER" id="PTHR10791">
    <property type="entry name" value="RAG1-ACTIVATING PROTEIN 1"/>
    <property type="match status" value="1"/>
</dbReference>
<evidence type="ECO:0000256" key="4">
    <source>
        <dbReference type="ARBA" id="ARBA00022475"/>
    </source>
</evidence>
<dbReference type="Proteomes" id="UP001497516">
    <property type="component" value="Chromosome 8"/>
</dbReference>
<sequence length="270" mass="30137">MVMKLLNHAQLALIFGLLGNIISFMVFLAPLPTFYTICYKKKSSTGFHSIPYLTALMSAMLLLYYGFLKTNATLIITINAIGCVIEVIYLSLYLLYSPKKELMFTLKVLLSSLGTYGLMMLVTVFLVHGSARVNAVGWICAAFNIAVFASPLSVVRNVIKTKSVEYMPFSLSVFLTLCATAWFFYGLLVNDYYIALPNVLGFLFGVAQMVLYFVYNDSASSKRRVVDCETGKQQQQEEEEEEEEEGDCGGAHVVEVAAGDQQMRVEMTRN</sequence>
<evidence type="ECO:0000256" key="9">
    <source>
        <dbReference type="ARBA" id="ARBA00023136"/>
    </source>
</evidence>
<feature type="transmembrane region" description="Helical" evidence="10">
    <location>
        <begin position="12"/>
        <end position="38"/>
    </location>
</feature>
<dbReference type="AlphaFoldDB" id="A0AAV2G445"/>
<accession>A0AAV2G445</accession>
<dbReference type="EMBL" id="OZ034821">
    <property type="protein sequence ID" value="CAL1405435.1"/>
    <property type="molecule type" value="Genomic_DNA"/>
</dbReference>
<dbReference type="FunFam" id="1.20.1280.290:FF:000003">
    <property type="entry name" value="Bidirectional sugar transporter SWEET"/>
    <property type="match status" value="1"/>
</dbReference>
<keyword evidence="5 10" id="KW-0762">Sugar transport</keyword>
<comment type="subcellular location">
    <subcellularLocation>
        <location evidence="1 10">Cell membrane</location>
        <topology evidence="1 10">Multi-pass membrane protein</topology>
    </subcellularLocation>
</comment>
<dbReference type="FunFam" id="1.20.1280.290:FF:000001">
    <property type="entry name" value="Bidirectional sugar transporter SWEET"/>
    <property type="match status" value="1"/>
</dbReference>
<evidence type="ECO:0000256" key="5">
    <source>
        <dbReference type="ARBA" id="ARBA00022597"/>
    </source>
</evidence>
<dbReference type="InterPro" id="IPR047664">
    <property type="entry name" value="SWEET"/>
</dbReference>
<feature type="transmembrane region" description="Helical" evidence="10">
    <location>
        <begin position="74"/>
        <end position="96"/>
    </location>
</feature>
<evidence type="ECO:0000256" key="6">
    <source>
        <dbReference type="ARBA" id="ARBA00022692"/>
    </source>
</evidence>
<dbReference type="GO" id="GO:0051119">
    <property type="term" value="F:sugar transmembrane transporter activity"/>
    <property type="evidence" value="ECO:0007669"/>
    <property type="project" value="InterPro"/>
</dbReference>
<comment type="function">
    <text evidence="10">Mediates both low-affinity uptake and efflux of sugar across the membrane.</text>
</comment>
<comment type="similarity">
    <text evidence="2 10">Belongs to the SWEET sugar transporter family.</text>
</comment>
<reference evidence="12 13" key="1">
    <citation type="submission" date="2024-04" db="EMBL/GenBank/DDBJ databases">
        <authorList>
            <person name="Fracassetti M."/>
        </authorList>
    </citation>
    <scope>NUCLEOTIDE SEQUENCE [LARGE SCALE GENOMIC DNA]</scope>
</reference>
<evidence type="ECO:0000256" key="3">
    <source>
        <dbReference type="ARBA" id="ARBA00022448"/>
    </source>
</evidence>
<evidence type="ECO:0000313" key="13">
    <source>
        <dbReference type="Proteomes" id="UP001497516"/>
    </source>
</evidence>
<feature type="transmembrane region" description="Helical" evidence="10">
    <location>
        <begin position="135"/>
        <end position="154"/>
    </location>
</feature>
<feature type="region of interest" description="Disordered" evidence="11">
    <location>
        <begin position="229"/>
        <end position="250"/>
    </location>
</feature>
<keyword evidence="6 10" id="KW-0812">Transmembrane</keyword>
<dbReference type="PANTHER" id="PTHR10791:SF134">
    <property type="entry name" value="BIDIRECTIONAL SUGAR TRANSPORTER SWEET9"/>
    <property type="match status" value="1"/>
</dbReference>
<evidence type="ECO:0000256" key="1">
    <source>
        <dbReference type="ARBA" id="ARBA00004651"/>
    </source>
</evidence>
<protein>
    <recommendedName>
        <fullName evidence="10">Bidirectional sugar transporter SWEET</fullName>
    </recommendedName>
</protein>
<keyword evidence="7" id="KW-0677">Repeat</keyword>
<evidence type="ECO:0000313" key="12">
    <source>
        <dbReference type="EMBL" id="CAL1405435.1"/>
    </source>
</evidence>
<evidence type="ECO:0000256" key="8">
    <source>
        <dbReference type="ARBA" id="ARBA00022989"/>
    </source>
</evidence>
<dbReference type="GO" id="GO:0008515">
    <property type="term" value="F:sucrose transmembrane transporter activity"/>
    <property type="evidence" value="ECO:0007669"/>
    <property type="project" value="UniProtKB-ARBA"/>
</dbReference>
<gene>
    <name evidence="12" type="ORF">LTRI10_LOCUS45221</name>
</gene>
<dbReference type="Pfam" id="PF03083">
    <property type="entry name" value="MtN3_slv"/>
    <property type="match status" value="2"/>
</dbReference>
<evidence type="ECO:0000256" key="10">
    <source>
        <dbReference type="RuleBase" id="RU910715"/>
    </source>
</evidence>
<keyword evidence="4" id="KW-1003">Cell membrane</keyword>